<gene>
    <name evidence="2" type="ORF">HYH02_008285</name>
</gene>
<evidence type="ECO:0000313" key="2">
    <source>
        <dbReference type="EMBL" id="KAG2446723.1"/>
    </source>
</evidence>
<feature type="region of interest" description="Disordered" evidence="1">
    <location>
        <begin position="140"/>
        <end position="183"/>
    </location>
</feature>
<evidence type="ECO:0000313" key="3">
    <source>
        <dbReference type="Proteomes" id="UP000613740"/>
    </source>
</evidence>
<name>A0A836B3Z1_9CHLO</name>
<reference evidence="2" key="1">
    <citation type="journal article" date="2020" name="bioRxiv">
        <title>Comparative genomics of Chlamydomonas.</title>
        <authorList>
            <person name="Craig R.J."/>
            <person name="Hasan A.R."/>
            <person name="Ness R.W."/>
            <person name="Keightley P.D."/>
        </authorList>
    </citation>
    <scope>NUCLEOTIDE SEQUENCE</scope>
    <source>
        <strain evidence="2">CCAP 11/173</strain>
    </source>
</reference>
<accession>A0A836B3Z1</accession>
<feature type="region of interest" description="Disordered" evidence="1">
    <location>
        <begin position="17"/>
        <end position="37"/>
    </location>
</feature>
<evidence type="ECO:0000256" key="1">
    <source>
        <dbReference type="SAM" id="MobiDB-lite"/>
    </source>
</evidence>
<dbReference type="EMBL" id="JAEHOD010000025">
    <property type="protein sequence ID" value="KAG2446723.1"/>
    <property type="molecule type" value="Genomic_DNA"/>
</dbReference>
<comment type="caution">
    <text evidence="2">The sequence shown here is derived from an EMBL/GenBank/DDBJ whole genome shotgun (WGS) entry which is preliminary data.</text>
</comment>
<protein>
    <submittedName>
        <fullName evidence="2">Uncharacterized protein</fullName>
    </submittedName>
</protein>
<proteinExistence type="predicted"/>
<organism evidence="2 3">
    <name type="scientific">Chlamydomonas schloesseri</name>
    <dbReference type="NCBI Taxonomy" id="2026947"/>
    <lineage>
        <taxon>Eukaryota</taxon>
        <taxon>Viridiplantae</taxon>
        <taxon>Chlorophyta</taxon>
        <taxon>core chlorophytes</taxon>
        <taxon>Chlorophyceae</taxon>
        <taxon>CS clade</taxon>
        <taxon>Chlamydomonadales</taxon>
        <taxon>Chlamydomonadaceae</taxon>
        <taxon>Chlamydomonas</taxon>
    </lineage>
</organism>
<sequence>MFAASLTEAMCMYGASASHSAHPARNPPTPPSQQPRRRVYPLQALADDSEFAAEQSELDSLDFAADLAQDTVLARRLAITRADPVRKVDVHECVRGLLAKLSERAGGPDAFLAALAAHGAPERLRLQLAAVITGQRLGAGGIIDGEEPEDSADPADDDELYGLAPPGLSEGGVGFVSSGSTPE</sequence>
<keyword evidence="3" id="KW-1185">Reference proteome</keyword>
<dbReference type="Proteomes" id="UP000613740">
    <property type="component" value="Unassembled WGS sequence"/>
</dbReference>
<dbReference type="AlphaFoldDB" id="A0A836B3Z1"/>
<feature type="compositionally biased region" description="Acidic residues" evidence="1">
    <location>
        <begin position="144"/>
        <end position="160"/>
    </location>
</feature>